<protein>
    <submittedName>
        <fullName evidence="2">Uncharacterized protein</fullName>
    </submittedName>
</protein>
<dbReference type="OrthoDB" id="10251741at2759"/>
<dbReference type="InterPro" id="IPR001680">
    <property type="entry name" value="WD40_rpt"/>
</dbReference>
<dbReference type="SUPFAM" id="SSF82171">
    <property type="entry name" value="DPP6 N-terminal domain-like"/>
    <property type="match status" value="1"/>
</dbReference>
<organism evidence="2 3">
    <name type="scientific">Ectocarpus siliculosus</name>
    <name type="common">Brown alga</name>
    <name type="synonym">Conferva siliculosa</name>
    <dbReference type="NCBI Taxonomy" id="2880"/>
    <lineage>
        <taxon>Eukaryota</taxon>
        <taxon>Sar</taxon>
        <taxon>Stramenopiles</taxon>
        <taxon>Ochrophyta</taxon>
        <taxon>PX clade</taxon>
        <taxon>Phaeophyceae</taxon>
        <taxon>Ectocarpales</taxon>
        <taxon>Ectocarpaceae</taxon>
        <taxon>Ectocarpus</taxon>
    </lineage>
</organism>
<feature type="region of interest" description="Disordered" evidence="1">
    <location>
        <begin position="1"/>
        <end position="28"/>
    </location>
</feature>
<dbReference type="AlphaFoldDB" id="D8LGN6"/>
<accession>D8LGN6</accession>
<dbReference type="InterPro" id="IPR052993">
    <property type="entry name" value="CFA-57"/>
</dbReference>
<name>D8LGN6_ECTSI</name>
<proteinExistence type="predicted"/>
<keyword evidence="3" id="KW-1185">Reference proteome</keyword>
<evidence type="ECO:0000256" key="1">
    <source>
        <dbReference type="SAM" id="MobiDB-lite"/>
    </source>
</evidence>
<dbReference type="Proteomes" id="UP000002630">
    <property type="component" value="Linkage Group LG04"/>
</dbReference>
<dbReference type="SUPFAM" id="SSF50978">
    <property type="entry name" value="WD40 repeat-like"/>
    <property type="match status" value="1"/>
</dbReference>
<evidence type="ECO:0000313" key="2">
    <source>
        <dbReference type="EMBL" id="CBN75778.1"/>
    </source>
</evidence>
<feature type="compositionally biased region" description="Basic residues" evidence="1">
    <location>
        <begin position="17"/>
        <end position="27"/>
    </location>
</feature>
<sequence length="594" mass="64622">MDDELMDSMGGGGGGSKRQHQGTKYHRTIQSDGTYLTLRHAFGVEGGIRDNVAFVTVPDPDAEGAGLMLGYLLHPVGQQVAMHRVDDGSMKFLVSRQRNVREILALCVSPNKRVIAVCEKGRTPEEDPGSAQVSVYLVANGKRIRTMLFPGRGDFITCCFSGDSKWLVTAATEPESNIVVWNWEKEKVDKTAQNSGSSATRVAFHPGDHGFFTTSGAQHLRLWYTSSDNVLKAHGILPQAKEQGNFTDHAWIPGTAGQPTRMVAITDGDDHGASSGGGGGGMNQRGSLILVFDATEASPFLELKQTLHAQLPHTARLETLMPFSKGFIVAGGGINGYLGVYENMEDHRDPYMWIKSFTANGSVLESLTLNRGSEVMYVYSRTNEILTFNLGNMDVLDEGINHFHPLLQGGNHTSPVVALDVCLTKPIVVTVGEDRVLRVWSYLKWGPNTQKWKCEVVYEFRNEDPNCASLHPTGFQVAVGFKDRVRIYSLLMEGLRVLRDIPQKNCRAVAYANGGHLLAVASGFSLMVYTSITAQQVPGRSLLVAFCRSVWSVLILSVLGAHGGGIAHIGCSWRALGRSSKRSLCPAECVAGIA</sequence>
<dbReference type="EMBL" id="FN648244">
    <property type="protein sequence ID" value="CBN75778.1"/>
    <property type="molecule type" value="Genomic_DNA"/>
</dbReference>
<gene>
    <name evidence="2" type="ORF">Esi_0174_0050</name>
</gene>
<dbReference type="OMA" id="EDPNCAS"/>
<dbReference type="STRING" id="2880.D8LGN6"/>
<dbReference type="InParanoid" id="D8LGN6"/>
<evidence type="ECO:0000313" key="3">
    <source>
        <dbReference type="Proteomes" id="UP000002630"/>
    </source>
</evidence>
<dbReference type="eggNOG" id="ENOG502RJ2B">
    <property type="taxonomic scope" value="Eukaryota"/>
</dbReference>
<dbReference type="InterPro" id="IPR036322">
    <property type="entry name" value="WD40_repeat_dom_sf"/>
</dbReference>
<dbReference type="Gene3D" id="2.130.10.10">
    <property type="entry name" value="YVTN repeat-like/Quinoprotein amine dehydrogenase"/>
    <property type="match status" value="2"/>
</dbReference>
<dbReference type="PANTHER" id="PTHR32215:SF15">
    <property type="entry name" value="CILIA- AND FLAGELLA-ASSOCIATED PROTEIN 57"/>
    <property type="match status" value="1"/>
</dbReference>
<dbReference type="InterPro" id="IPR015943">
    <property type="entry name" value="WD40/YVTN_repeat-like_dom_sf"/>
</dbReference>
<reference evidence="2 3" key="1">
    <citation type="journal article" date="2010" name="Nature">
        <title>The Ectocarpus genome and the independent evolution of multicellularity in brown algae.</title>
        <authorList>
            <person name="Cock J.M."/>
            <person name="Sterck L."/>
            <person name="Rouze P."/>
            <person name="Scornet D."/>
            <person name="Allen A.E."/>
            <person name="Amoutzias G."/>
            <person name="Anthouard V."/>
            <person name="Artiguenave F."/>
            <person name="Aury J.M."/>
            <person name="Badger J.H."/>
            <person name="Beszteri B."/>
            <person name="Billiau K."/>
            <person name="Bonnet E."/>
            <person name="Bothwell J.H."/>
            <person name="Bowler C."/>
            <person name="Boyen C."/>
            <person name="Brownlee C."/>
            <person name="Carrano C.J."/>
            <person name="Charrier B."/>
            <person name="Cho G.Y."/>
            <person name="Coelho S.M."/>
            <person name="Collen J."/>
            <person name="Corre E."/>
            <person name="Da Silva C."/>
            <person name="Delage L."/>
            <person name="Delaroque N."/>
            <person name="Dittami S.M."/>
            <person name="Doulbeau S."/>
            <person name="Elias M."/>
            <person name="Farnham G."/>
            <person name="Gachon C.M."/>
            <person name="Gschloessl B."/>
            <person name="Heesch S."/>
            <person name="Jabbari K."/>
            <person name="Jubin C."/>
            <person name="Kawai H."/>
            <person name="Kimura K."/>
            <person name="Kloareg B."/>
            <person name="Kupper F.C."/>
            <person name="Lang D."/>
            <person name="Le Bail A."/>
            <person name="Leblanc C."/>
            <person name="Lerouge P."/>
            <person name="Lohr M."/>
            <person name="Lopez P.J."/>
            <person name="Martens C."/>
            <person name="Maumus F."/>
            <person name="Michel G."/>
            <person name="Miranda-Saavedra D."/>
            <person name="Morales J."/>
            <person name="Moreau H."/>
            <person name="Motomura T."/>
            <person name="Nagasato C."/>
            <person name="Napoli C.A."/>
            <person name="Nelson D.R."/>
            <person name="Nyvall-Collen P."/>
            <person name="Peters A.F."/>
            <person name="Pommier C."/>
            <person name="Potin P."/>
            <person name="Poulain J."/>
            <person name="Quesneville H."/>
            <person name="Read B."/>
            <person name="Rensing S.A."/>
            <person name="Ritter A."/>
            <person name="Rousvoal S."/>
            <person name="Samanta M."/>
            <person name="Samson G."/>
            <person name="Schroeder D.C."/>
            <person name="Segurens B."/>
            <person name="Strittmatter M."/>
            <person name="Tonon T."/>
            <person name="Tregear J.W."/>
            <person name="Valentin K."/>
            <person name="von Dassow P."/>
            <person name="Yamagishi T."/>
            <person name="Van de Peer Y."/>
            <person name="Wincker P."/>
        </authorList>
    </citation>
    <scope>NUCLEOTIDE SEQUENCE [LARGE SCALE GENOMIC DNA]</scope>
    <source>
        <strain evidence="3">Ec32 / CCAP1310/4</strain>
    </source>
</reference>
<dbReference type="PANTHER" id="PTHR32215">
    <property type="entry name" value="CILIA- AND FLAGELLA-ASSOCIATED PROTEIN 57"/>
    <property type="match status" value="1"/>
</dbReference>
<dbReference type="EMBL" id="FN649729">
    <property type="protein sequence ID" value="CBN75778.1"/>
    <property type="molecule type" value="Genomic_DNA"/>
</dbReference>
<dbReference type="SMART" id="SM00320">
    <property type="entry name" value="WD40"/>
    <property type="match status" value="6"/>
</dbReference>